<feature type="compositionally biased region" description="Low complexity" evidence="1">
    <location>
        <begin position="433"/>
        <end position="442"/>
    </location>
</feature>
<sequence>MKQAIAAAANASSHASTSALTIAARDTAPASPFAQLLRHSRFATFDPYIRKTYYSPKQFVERGYWGLKRPITQRKKNSFITIKKWEARQHYVEWDNAEDQVRFSRRMEELNVRPAVRLNTTWAMQMGSNKHAWLVDSEFCPHVWTTERKASREEARERDAEAPQTKEGGIPLNELGKRGPKAYGVHAASRTPGAVIPNVEAMSPSEFKRYLEKLRSLRPAFKEYLRREADREANDDAVKYKLLQRKSPLEVAQLPHSSYHRRFLTEHTEAEYKQTNKIQPQPHRNGALLYSHPSMLDSLFRNKLKPGIVLEDYRPGRYSSDKPHYIAAFAGVAARMSEQDAQAYGLRPLMNSSDGVRRELWPVAVAELRPITQDPLSLNEVPRVVGADPDEGLSGVKIKLYVTPSAGAADMRRANPYPPGSPEYIATEPFDAPPDTAARAAASGPTHGKTLSNSPKHIDPLLSPFLGTTAAPALQSEEERNVNKKTLDVLANLLKSDGTPVKVDDDEL</sequence>
<feature type="region of interest" description="Disordered" evidence="1">
    <location>
        <begin position="148"/>
        <end position="177"/>
    </location>
</feature>
<dbReference type="Pfam" id="PF11709">
    <property type="entry name" value="Mit_ribos_Mrp51"/>
    <property type="match status" value="1"/>
</dbReference>
<evidence type="ECO:0000313" key="2">
    <source>
        <dbReference type="EMBL" id="KAJ7193859.1"/>
    </source>
</evidence>
<keyword evidence="3" id="KW-1185">Reference proteome</keyword>
<feature type="compositionally biased region" description="Basic and acidic residues" evidence="1">
    <location>
        <begin position="148"/>
        <end position="161"/>
    </location>
</feature>
<feature type="region of interest" description="Disordered" evidence="1">
    <location>
        <begin position="429"/>
        <end position="464"/>
    </location>
</feature>
<dbReference type="Proteomes" id="UP001219525">
    <property type="component" value="Unassembled WGS sequence"/>
</dbReference>
<evidence type="ECO:0000313" key="3">
    <source>
        <dbReference type="Proteomes" id="UP001219525"/>
    </source>
</evidence>
<reference evidence="2" key="1">
    <citation type="submission" date="2023-03" db="EMBL/GenBank/DDBJ databases">
        <title>Massive genome expansion in bonnet fungi (Mycena s.s.) driven by repeated elements and novel gene families across ecological guilds.</title>
        <authorList>
            <consortium name="Lawrence Berkeley National Laboratory"/>
            <person name="Harder C.B."/>
            <person name="Miyauchi S."/>
            <person name="Viragh M."/>
            <person name="Kuo A."/>
            <person name="Thoen E."/>
            <person name="Andreopoulos B."/>
            <person name="Lu D."/>
            <person name="Skrede I."/>
            <person name="Drula E."/>
            <person name="Henrissat B."/>
            <person name="Morin E."/>
            <person name="Kohler A."/>
            <person name="Barry K."/>
            <person name="LaButti K."/>
            <person name="Morin E."/>
            <person name="Salamov A."/>
            <person name="Lipzen A."/>
            <person name="Mereny Z."/>
            <person name="Hegedus B."/>
            <person name="Baldrian P."/>
            <person name="Stursova M."/>
            <person name="Weitz H."/>
            <person name="Taylor A."/>
            <person name="Grigoriev I.V."/>
            <person name="Nagy L.G."/>
            <person name="Martin F."/>
            <person name="Kauserud H."/>
        </authorList>
    </citation>
    <scope>NUCLEOTIDE SEQUENCE</scope>
    <source>
        <strain evidence="2">9144</strain>
    </source>
</reference>
<dbReference type="InterPro" id="IPR016712">
    <property type="entry name" value="Rbsml_bS1m-like"/>
</dbReference>
<accession>A0AAD6Y2U0</accession>
<proteinExistence type="predicted"/>
<gene>
    <name evidence="2" type="ORF">GGX14DRAFT_378632</name>
</gene>
<dbReference type="PANTHER" id="PTHR28058">
    <property type="entry name" value="37S RIBOSOMAL PROTEIN MRP51, MITOCHONDRIAL"/>
    <property type="match status" value="1"/>
</dbReference>
<dbReference type="AlphaFoldDB" id="A0AAD6Y2U0"/>
<dbReference type="PANTHER" id="PTHR28058:SF1">
    <property type="entry name" value="SMALL RIBOSOMAL SUBUNIT PROTEIN BS1M"/>
    <property type="match status" value="1"/>
</dbReference>
<comment type="caution">
    <text evidence="2">The sequence shown here is derived from an EMBL/GenBank/DDBJ whole genome shotgun (WGS) entry which is preliminary data.</text>
</comment>
<dbReference type="GO" id="GO:0005840">
    <property type="term" value="C:ribosome"/>
    <property type="evidence" value="ECO:0007669"/>
    <property type="project" value="UniProtKB-KW"/>
</dbReference>
<name>A0AAD6Y2U0_9AGAR</name>
<keyword evidence="2" id="KW-0687">Ribonucleoprotein</keyword>
<organism evidence="2 3">
    <name type="scientific">Mycena pura</name>
    <dbReference type="NCBI Taxonomy" id="153505"/>
    <lineage>
        <taxon>Eukaryota</taxon>
        <taxon>Fungi</taxon>
        <taxon>Dikarya</taxon>
        <taxon>Basidiomycota</taxon>
        <taxon>Agaricomycotina</taxon>
        <taxon>Agaricomycetes</taxon>
        <taxon>Agaricomycetidae</taxon>
        <taxon>Agaricales</taxon>
        <taxon>Marasmiineae</taxon>
        <taxon>Mycenaceae</taxon>
        <taxon>Mycena</taxon>
    </lineage>
</organism>
<evidence type="ECO:0000256" key="1">
    <source>
        <dbReference type="SAM" id="MobiDB-lite"/>
    </source>
</evidence>
<keyword evidence="2" id="KW-0689">Ribosomal protein</keyword>
<dbReference type="EMBL" id="JARJCW010000104">
    <property type="protein sequence ID" value="KAJ7193859.1"/>
    <property type="molecule type" value="Genomic_DNA"/>
</dbReference>
<protein>
    <submittedName>
        <fullName evidence="2">Mitochondrial ribosomal protein subunit-domain-containing protein</fullName>
    </submittedName>
</protein>